<reference evidence="11" key="1">
    <citation type="journal article" date="2012" name="Nature">
        <title>The oyster genome reveals stress adaptation and complexity of shell formation.</title>
        <authorList>
            <person name="Zhang G."/>
            <person name="Fang X."/>
            <person name="Guo X."/>
            <person name="Li L."/>
            <person name="Luo R."/>
            <person name="Xu F."/>
            <person name="Yang P."/>
            <person name="Zhang L."/>
            <person name="Wang X."/>
            <person name="Qi H."/>
            <person name="Xiong Z."/>
            <person name="Que H."/>
            <person name="Xie Y."/>
            <person name="Holland P.W."/>
            <person name="Paps J."/>
            <person name="Zhu Y."/>
            <person name="Wu F."/>
            <person name="Chen Y."/>
            <person name="Wang J."/>
            <person name="Peng C."/>
            <person name="Meng J."/>
            <person name="Yang L."/>
            <person name="Liu J."/>
            <person name="Wen B."/>
            <person name="Zhang N."/>
            <person name="Huang Z."/>
            <person name="Zhu Q."/>
            <person name="Feng Y."/>
            <person name="Mount A."/>
            <person name="Hedgecock D."/>
            <person name="Xu Z."/>
            <person name="Liu Y."/>
            <person name="Domazet-Loso T."/>
            <person name="Du Y."/>
            <person name="Sun X."/>
            <person name="Zhang S."/>
            <person name="Liu B."/>
            <person name="Cheng P."/>
            <person name="Jiang X."/>
            <person name="Li J."/>
            <person name="Fan D."/>
            <person name="Wang W."/>
            <person name="Fu W."/>
            <person name="Wang T."/>
            <person name="Wang B."/>
            <person name="Zhang J."/>
            <person name="Peng Z."/>
            <person name="Li Y."/>
            <person name="Li N."/>
            <person name="Wang J."/>
            <person name="Chen M."/>
            <person name="He Y."/>
            <person name="Tan F."/>
            <person name="Song X."/>
            <person name="Zheng Q."/>
            <person name="Huang R."/>
            <person name="Yang H."/>
            <person name="Du X."/>
            <person name="Chen L."/>
            <person name="Yang M."/>
            <person name="Gaffney P.M."/>
            <person name="Wang S."/>
            <person name="Luo L."/>
            <person name="She Z."/>
            <person name="Ming Y."/>
            <person name="Huang W."/>
            <person name="Zhang S."/>
            <person name="Huang B."/>
            <person name="Zhang Y."/>
            <person name="Qu T."/>
            <person name="Ni P."/>
            <person name="Miao G."/>
            <person name="Wang J."/>
            <person name="Wang Q."/>
            <person name="Steinberg C.E."/>
            <person name="Wang H."/>
            <person name="Li N."/>
            <person name="Qian L."/>
            <person name="Zhang G."/>
            <person name="Li Y."/>
            <person name="Yang H."/>
            <person name="Liu X."/>
            <person name="Wang J."/>
            <person name="Yin Y."/>
            <person name="Wang J."/>
        </authorList>
    </citation>
    <scope>NUCLEOTIDE SEQUENCE [LARGE SCALE GENOMIC DNA]</scope>
    <source>
        <strain evidence="11">05x7-T-G4-1.051#20</strain>
    </source>
</reference>
<feature type="compositionally biased region" description="Low complexity" evidence="10">
    <location>
        <begin position="351"/>
        <end position="370"/>
    </location>
</feature>
<sequence length="929" mass="105921">MFKKGSFEVSDDIYPVAIKYDKRFGDAFWNSSKMGMVQHIFDLLTSWALVAEVWYLPPMHRNENESAVDFANRVKKEIARQGGLVDLSWDGQLKRMKVKDSWKTKTQDDFSKILKDQDHVQKKAKPTKEKPTQELHSAIKIKSFVKRFKKIKFDPSSYCSSSCSQIVKEETIEDQPPCKMMKLEGGGQEPVTEFRVDQEIVYELISDDELPDLEEGEPGGTLSRTTSRTTQTRPGGEVKKELELFSPESPTPESQWCSSPLGLNVEPIRVPLYEDVSSEEDNEPMFEDISSDSDYCKDEDNKGNESSVIILSEEEDNQTVVISSSDQSLQKSPQKFVHHQDSPFKQTVKQEGLSSLPSPSVPSSSGVESLFNGDTKRKLANILKRVGSTKSLTNINNSSCNSSPSRTNSSNSLCSSVNQSERHFLDVLDSGVSRTNETCSETCNDRKQSVAVEDEIIKPDVKLGQPQRRRKIRVRRKTDEAASSSKTLYEEKPSSSNNFSVMEVLKPLRINIMTDDVDITLCQAMSNLHVNTVNSCFEEGTDFLDQGLQFIHDYLESHRIPQSMFKDIVMRGLLGSRDTQLMLKSYKIILLIHEKHPEVFSELDWDFLKLFMDELSIGRGLWNQEPLILHMVGLFLKVFVRSFEEELYRVDFKDPKAIRQTSVYKTISYDSGYLNLKELVNWIRCSITSGEYPEVQDTVYLGHLEPDLNLGDAHLQRSEIPKILPLLQRLLSLGISVSSSPLECAKLISSELLKTYIYLTSVKQKRLLIETISSNVLRFRLISLVLLKDSFLGVDFPQDLQTIYECYYCAPPPRYFPLTPPTTPQSDEENEGTVPQVEHYSPVQVEELAMILYYVTQSYLQCKKRKGHNVLRRKSIMRKEELNSLSSEDERDLRQLPARVEELRGHLLTLTGDLTEATDLYLNLMMCLS</sequence>
<feature type="region of interest" description="Disordered" evidence="10">
    <location>
        <begin position="207"/>
        <end position="261"/>
    </location>
</feature>
<dbReference type="EMBL" id="JH823233">
    <property type="protein sequence ID" value="EKC42226.1"/>
    <property type="molecule type" value="Genomic_DNA"/>
</dbReference>
<keyword evidence="4" id="KW-1133">Transmembrane helix</keyword>
<feature type="region of interest" description="Disordered" evidence="10">
    <location>
        <begin position="323"/>
        <end position="370"/>
    </location>
</feature>
<evidence type="ECO:0000256" key="7">
    <source>
        <dbReference type="ARBA" id="ARBA00023209"/>
    </source>
</evidence>
<feature type="compositionally biased region" description="Acidic residues" evidence="10">
    <location>
        <begin position="277"/>
        <end position="291"/>
    </location>
</feature>
<feature type="compositionally biased region" description="Acidic residues" evidence="10">
    <location>
        <begin position="207"/>
        <end position="217"/>
    </location>
</feature>
<protein>
    <submittedName>
        <fullName evidence="11">Glycerol-3-phosphate acyltransferase 4</fullName>
    </submittedName>
</protein>
<dbReference type="AlphaFoldDB" id="K1S490"/>
<dbReference type="GO" id="GO:0005783">
    <property type="term" value="C:endoplasmic reticulum"/>
    <property type="evidence" value="ECO:0007669"/>
    <property type="project" value="TreeGrafter"/>
</dbReference>
<dbReference type="GO" id="GO:0004366">
    <property type="term" value="F:glycerol-3-phosphate O-acyltransferase activity"/>
    <property type="evidence" value="ECO:0007669"/>
    <property type="project" value="TreeGrafter"/>
</dbReference>
<feature type="compositionally biased region" description="Low complexity" evidence="10">
    <location>
        <begin position="220"/>
        <end position="235"/>
    </location>
</feature>
<evidence type="ECO:0000256" key="5">
    <source>
        <dbReference type="ARBA" id="ARBA00023098"/>
    </source>
</evidence>
<keyword evidence="3" id="KW-0812">Transmembrane</keyword>
<feature type="compositionally biased region" description="Polar residues" evidence="10">
    <location>
        <begin position="323"/>
        <end position="333"/>
    </location>
</feature>
<evidence type="ECO:0000256" key="4">
    <source>
        <dbReference type="ARBA" id="ARBA00022989"/>
    </source>
</evidence>
<keyword evidence="2 11" id="KW-0808">Transferase</keyword>
<dbReference type="InterPro" id="IPR045252">
    <property type="entry name" value="LPCAT1-like"/>
</dbReference>
<feature type="region of interest" description="Disordered" evidence="10">
    <location>
        <begin position="393"/>
        <end position="414"/>
    </location>
</feature>
<evidence type="ECO:0000256" key="6">
    <source>
        <dbReference type="ARBA" id="ARBA00023136"/>
    </source>
</evidence>
<dbReference type="InParanoid" id="K1S490"/>
<organism evidence="11">
    <name type="scientific">Magallana gigas</name>
    <name type="common">Pacific oyster</name>
    <name type="synonym">Crassostrea gigas</name>
    <dbReference type="NCBI Taxonomy" id="29159"/>
    <lineage>
        <taxon>Eukaryota</taxon>
        <taxon>Metazoa</taxon>
        <taxon>Spiralia</taxon>
        <taxon>Lophotrochozoa</taxon>
        <taxon>Mollusca</taxon>
        <taxon>Bivalvia</taxon>
        <taxon>Autobranchia</taxon>
        <taxon>Pteriomorphia</taxon>
        <taxon>Ostreida</taxon>
        <taxon>Ostreoidea</taxon>
        <taxon>Ostreidae</taxon>
        <taxon>Magallana</taxon>
    </lineage>
</organism>
<evidence type="ECO:0000256" key="3">
    <source>
        <dbReference type="ARBA" id="ARBA00022692"/>
    </source>
</evidence>
<evidence type="ECO:0000256" key="8">
    <source>
        <dbReference type="ARBA" id="ARBA00023264"/>
    </source>
</evidence>
<dbReference type="GO" id="GO:0008654">
    <property type="term" value="P:phospholipid biosynthetic process"/>
    <property type="evidence" value="ECO:0007669"/>
    <property type="project" value="UniProtKB-KW"/>
</dbReference>
<evidence type="ECO:0000256" key="1">
    <source>
        <dbReference type="ARBA" id="ARBA00022516"/>
    </source>
</evidence>
<dbReference type="CDD" id="cd07991">
    <property type="entry name" value="LPLAT_LPCAT1-like"/>
    <property type="match status" value="1"/>
</dbReference>
<dbReference type="HOGENOM" id="CLU_314805_0_0_1"/>
<keyword evidence="6" id="KW-0472">Membrane</keyword>
<evidence type="ECO:0000256" key="9">
    <source>
        <dbReference type="ARBA" id="ARBA00023315"/>
    </source>
</evidence>
<feature type="region of interest" description="Disordered" evidence="10">
    <location>
        <begin position="277"/>
        <end position="305"/>
    </location>
</feature>
<evidence type="ECO:0000313" key="11">
    <source>
        <dbReference type="EMBL" id="EKC42226.1"/>
    </source>
</evidence>
<accession>K1S490</accession>
<keyword evidence="5" id="KW-0443">Lipid metabolism</keyword>
<keyword evidence="7" id="KW-0594">Phospholipid biosynthesis</keyword>
<keyword evidence="9 11" id="KW-0012">Acyltransferase</keyword>
<keyword evidence="1" id="KW-0444">Lipid biosynthesis</keyword>
<evidence type="ECO:0000256" key="10">
    <source>
        <dbReference type="SAM" id="MobiDB-lite"/>
    </source>
</evidence>
<evidence type="ECO:0000256" key="2">
    <source>
        <dbReference type="ARBA" id="ARBA00022679"/>
    </source>
</evidence>
<proteinExistence type="predicted"/>
<gene>
    <name evidence="11" type="ORF">CGI_10028025</name>
</gene>
<keyword evidence="8" id="KW-1208">Phospholipid metabolism</keyword>
<dbReference type="PANTHER" id="PTHR23063">
    <property type="entry name" value="PHOSPHOLIPID ACYLTRANSFERASE"/>
    <property type="match status" value="1"/>
</dbReference>
<name>K1S490_MAGGI</name>
<dbReference type="GO" id="GO:0019432">
    <property type="term" value="P:triglyceride biosynthetic process"/>
    <property type="evidence" value="ECO:0007669"/>
    <property type="project" value="TreeGrafter"/>
</dbReference>
<dbReference type="PANTHER" id="PTHR23063:SF2">
    <property type="entry name" value="GLYCEROL-3-PHOSPHATE ACYLTRANSFERASE 4, ISOFORM D-RELATED"/>
    <property type="match status" value="1"/>
</dbReference>
<feature type="compositionally biased region" description="Basic and acidic residues" evidence="10">
    <location>
        <begin position="294"/>
        <end position="303"/>
    </location>
</feature>